<dbReference type="AlphaFoldDB" id="A0A0L0W120"/>
<protein>
    <recommendedName>
        <fullName evidence="3">DUF4219 domain-containing protein</fullName>
    </recommendedName>
</protein>
<reference evidence="2" key="1">
    <citation type="submission" date="2014-03" db="EMBL/GenBank/DDBJ databases">
        <title>The Genome Sequence of Puccinia striiformis f. sp. tritici PST-78.</title>
        <authorList>
            <consortium name="The Broad Institute Genome Sequencing Platform"/>
            <person name="Cuomo C."/>
            <person name="Hulbert S."/>
            <person name="Chen X."/>
            <person name="Walker B."/>
            <person name="Young S.K."/>
            <person name="Zeng Q."/>
            <person name="Gargeya S."/>
            <person name="Fitzgerald M."/>
            <person name="Haas B."/>
            <person name="Abouelleil A."/>
            <person name="Alvarado L."/>
            <person name="Arachchi H.M."/>
            <person name="Berlin A.M."/>
            <person name="Chapman S.B."/>
            <person name="Goldberg J."/>
            <person name="Griggs A."/>
            <person name="Gujja S."/>
            <person name="Hansen M."/>
            <person name="Howarth C."/>
            <person name="Imamovic A."/>
            <person name="Larimer J."/>
            <person name="McCowan C."/>
            <person name="Montmayeur A."/>
            <person name="Murphy C."/>
            <person name="Neiman D."/>
            <person name="Pearson M."/>
            <person name="Priest M."/>
            <person name="Roberts A."/>
            <person name="Saif S."/>
            <person name="Shea T."/>
            <person name="Sisk P."/>
            <person name="Sykes S."/>
            <person name="Wortman J."/>
            <person name="Nusbaum C."/>
            <person name="Birren B."/>
        </authorList>
    </citation>
    <scope>NUCLEOTIDE SEQUENCE [LARGE SCALE GENOMIC DNA]</scope>
    <source>
        <strain evidence="2">race PST-78</strain>
    </source>
</reference>
<evidence type="ECO:0008006" key="3">
    <source>
        <dbReference type="Google" id="ProtNLM"/>
    </source>
</evidence>
<evidence type="ECO:0000313" key="2">
    <source>
        <dbReference type="Proteomes" id="UP000054564"/>
    </source>
</evidence>
<dbReference type="Pfam" id="PF14223">
    <property type="entry name" value="Retrotran_gag_2"/>
    <property type="match status" value="1"/>
</dbReference>
<dbReference type="EMBL" id="AJIL01000009">
    <property type="protein sequence ID" value="KNF05167.1"/>
    <property type="molecule type" value="Genomic_DNA"/>
</dbReference>
<dbReference type="OrthoDB" id="2503017at2759"/>
<sequence>MANLAPVIYPAINQNARAQTADNSMERINSTILKTALEAIPLLTTDNYSLWKNRIGNMLDLQGLRDSLTSVNGSLTDVEDVQLRTIIISKLDSSIHSNIINHENETKARDIWTSITSYFASTQPSNRARVFNELYDLTFNPNDVPAFITSVRTINSRLFEIGINLPKDMIAYLLLKKLPSSLSNISQQITHSDKPITSDLVLDHLRLYNNDQLVISSRASSSKTDVVSLFTDASKKCKKNAHNVQSNHPEAKCWMLYPHLRPAHNQNSGRSEASVSSFHTSLSQSSPFFILDSGSSAHMVSNINLFYAID</sequence>
<organism evidence="1 2">
    <name type="scientific">Puccinia striiformis f. sp. tritici PST-78</name>
    <dbReference type="NCBI Taxonomy" id="1165861"/>
    <lineage>
        <taxon>Eukaryota</taxon>
        <taxon>Fungi</taxon>
        <taxon>Dikarya</taxon>
        <taxon>Basidiomycota</taxon>
        <taxon>Pucciniomycotina</taxon>
        <taxon>Pucciniomycetes</taxon>
        <taxon>Pucciniales</taxon>
        <taxon>Pucciniaceae</taxon>
        <taxon>Puccinia</taxon>
    </lineage>
</organism>
<gene>
    <name evidence="1" type="ORF">PSTG_01795</name>
</gene>
<dbReference type="STRING" id="1165861.A0A0L0W120"/>
<accession>A0A0L0W120</accession>
<name>A0A0L0W120_9BASI</name>
<dbReference type="Proteomes" id="UP000054564">
    <property type="component" value="Unassembled WGS sequence"/>
</dbReference>
<comment type="caution">
    <text evidence="1">The sequence shown here is derived from an EMBL/GenBank/DDBJ whole genome shotgun (WGS) entry which is preliminary data.</text>
</comment>
<keyword evidence="2" id="KW-1185">Reference proteome</keyword>
<evidence type="ECO:0000313" key="1">
    <source>
        <dbReference type="EMBL" id="KNF05167.1"/>
    </source>
</evidence>
<proteinExistence type="predicted"/>